<protein>
    <recommendedName>
        <fullName evidence="4">DUF4919 domain-containing protein</fullName>
    </recommendedName>
</protein>
<evidence type="ECO:0000313" key="2">
    <source>
        <dbReference type="EMBL" id="RNI32655.1"/>
    </source>
</evidence>
<organism evidence="2 3">
    <name type="scientific">Rufibacter immobilis</name>
    <dbReference type="NCBI Taxonomy" id="1348778"/>
    <lineage>
        <taxon>Bacteria</taxon>
        <taxon>Pseudomonadati</taxon>
        <taxon>Bacteroidota</taxon>
        <taxon>Cytophagia</taxon>
        <taxon>Cytophagales</taxon>
        <taxon>Hymenobacteraceae</taxon>
        <taxon>Rufibacter</taxon>
    </lineage>
</organism>
<sequence length="204" mass="23955">MRVLILVFLLINTGAVAQSKQDSLLIVDGSAIIQEMKLMWNYDQAVREYIHYQTFDKHKTDSIEALPAPVKERILDSLKLTKSYSNKVWDNYIIPFDHLHTKRMIEIIKKYGFPSNSRIEKLLNYKMEFHTYMILLHSPKEYAQELIALVTTEHKNGNFPNKCLYGHLLWHLNGRSNMKYFLENGYVFEKQPDGQTTLVPKNCE</sequence>
<name>A0A3M9N5I4_9BACT</name>
<keyword evidence="3" id="KW-1185">Reference proteome</keyword>
<accession>A0A3M9N5I4</accession>
<comment type="caution">
    <text evidence="2">The sequence shown here is derived from an EMBL/GenBank/DDBJ whole genome shotgun (WGS) entry which is preliminary data.</text>
</comment>
<keyword evidence="1" id="KW-0732">Signal</keyword>
<reference evidence="2 3" key="1">
    <citation type="submission" date="2018-11" db="EMBL/GenBank/DDBJ databases">
        <title>Rufibacter latericius sp. nov., isolated from water in Baiyang Lake.</title>
        <authorList>
            <person name="Yang Y."/>
        </authorList>
    </citation>
    <scope>NUCLEOTIDE SEQUENCE [LARGE SCALE GENOMIC DNA]</scope>
    <source>
        <strain evidence="2 3">MCC P1</strain>
    </source>
</reference>
<dbReference type="RefSeq" id="WP_123131953.1">
    <property type="nucleotide sequence ID" value="NZ_RJJE01000002.1"/>
</dbReference>
<evidence type="ECO:0008006" key="4">
    <source>
        <dbReference type="Google" id="ProtNLM"/>
    </source>
</evidence>
<dbReference type="EMBL" id="RJJE01000002">
    <property type="protein sequence ID" value="RNI32655.1"/>
    <property type="molecule type" value="Genomic_DNA"/>
</dbReference>
<dbReference type="Proteomes" id="UP000271010">
    <property type="component" value="Unassembled WGS sequence"/>
</dbReference>
<dbReference type="AlphaFoldDB" id="A0A3M9N5I4"/>
<evidence type="ECO:0000313" key="3">
    <source>
        <dbReference type="Proteomes" id="UP000271010"/>
    </source>
</evidence>
<feature type="signal peptide" evidence="1">
    <location>
        <begin position="1"/>
        <end position="17"/>
    </location>
</feature>
<proteinExistence type="predicted"/>
<dbReference type="OrthoDB" id="1490993at2"/>
<evidence type="ECO:0000256" key="1">
    <source>
        <dbReference type="SAM" id="SignalP"/>
    </source>
</evidence>
<feature type="chain" id="PRO_5018065962" description="DUF4919 domain-containing protein" evidence="1">
    <location>
        <begin position="18"/>
        <end position="204"/>
    </location>
</feature>
<gene>
    <name evidence="2" type="ORF">EFA69_04895</name>
</gene>